<dbReference type="InterPro" id="IPR029016">
    <property type="entry name" value="GAF-like_dom_sf"/>
</dbReference>
<dbReference type="InterPro" id="IPR000160">
    <property type="entry name" value="GGDEF_dom"/>
</dbReference>
<dbReference type="SMART" id="SM00267">
    <property type="entry name" value="GGDEF"/>
    <property type="match status" value="1"/>
</dbReference>
<evidence type="ECO:0000259" key="1">
    <source>
        <dbReference type="PROSITE" id="PS50883"/>
    </source>
</evidence>
<dbReference type="SUPFAM" id="SSF55073">
    <property type="entry name" value="Nucleotide cyclase"/>
    <property type="match status" value="1"/>
</dbReference>
<name>A0ABU9Y0I9_9SPHN</name>
<dbReference type="EMBL" id="JBDIME010000003">
    <property type="protein sequence ID" value="MEN2789275.1"/>
    <property type="molecule type" value="Genomic_DNA"/>
</dbReference>
<dbReference type="PANTHER" id="PTHR44757:SF2">
    <property type="entry name" value="BIOFILM ARCHITECTURE MAINTENANCE PROTEIN MBAA"/>
    <property type="match status" value="1"/>
</dbReference>
<dbReference type="Proteomes" id="UP001419910">
    <property type="component" value="Unassembled WGS sequence"/>
</dbReference>
<dbReference type="SUPFAM" id="SSF141868">
    <property type="entry name" value="EAL domain-like"/>
    <property type="match status" value="1"/>
</dbReference>
<dbReference type="PROSITE" id="PS50883">
    <property type="entry name" value="EAL"/>
    <property type="match status" value="1"/>
</dbReference>
<dbReference type="Gene3D" id="3.20.20.450">
    <property type="entry name" value="EAL domain"/>
    <property type="match status" value="1"/>
</dbReference>
<dbReference type="InterPro" id="IPR043128">
    <property type="entry name" value="Rev_trsase/Diguanyl_cyclase"/>
</dbReference>
<dbReference type="InterPro" id="IPR035919">
    <property type="entry name" value="EAL_sf"/>
</dbReference>
<evidence type="ECO:0000313" key="4">
    <source>
        <dbReference type="Proteomes" id="UP001419910"/>
    </source>
</evidence>
<dbReference type="SUPFAM" id="SSF55781">
    <property type="entry name" value="GAF domain-like"/>
    <property type="match status" value="1"/>
</dbReference>
<accession>A0ABU9Y0I9</accession>
<evidence type="ECO:0000259" key="2">
    <source>
        <dbReference type="PROSITE" id="PS50887"/>
    </source>
</evidence>
<dbReference type="Gene3D" id="3.30.450.40">
    <property type="match status" value="1"/>
</dbReference>
<organism evidence="3 4">
    <name type="scientific">Sphingomonas oligophenolica</name>
    <dbReference type="NCBI Taxonomy" id="301154"/>
    <lineage>
        <taxon>Bacteria</taxon>
        <taxon>Pseudomonadati</taxon>
        <taxon>Pseudomonadota</taxon>
        <taxon>Alphaproteobacteria</taxon>
        <taxon>Sphingomonadales</taxon>
        <taxon>Sphingomonadaceae</taxon>
        <taxon>Sphingomonas</taxon>
    </lineage>
</organism>
<dbReference type="NCBIfam" id="TIGR00254">
    <property type="entry name" value="GGDEF"/>
    <property type="match status" value="1"/>
</dbReference>
<dbReference type="SMART" id="SM00052">
    <property type="entry name" value="EAL"/>
    <property type="match status" value="1"/>
</dbReference>
<dbReference type="PROSITE" id="PS50887">
    <property type="entry name" value="GGDEF"/>
    <property type="match status" value="1"/>
</dbReference>
<keyword evidence="4" id="KW-1185">Reference proteome</keyword>
<feature type="domain" description="EAL" evidence="1">
    <location>
        <begin position="339"/>
        <end position="594"/>
    </location>
</feature>
<feature type="domain" description="GGDEF" evidence="2">
    <location>
        <begin position="198"/>
        <end position="330"/>
    </location>
</feature>
<dbReference type="Pfam" id="PF00563">
    <property type="entry name" value="EAL"/>
    <property type="match status" value="1"/>
</dbReference>
<dbReference type="RefSeq" id="WP_343891929.1">
    <property type="nucleotide sequence ID" value="NZ_BAAAEH010000047.1"/>
</dbReference>
<dbReference type="Pfam" id="PF13185">
    <property type="entry name" value="GAF_2"/>
    <property type="match status" value="1"/>
</dbReference>
<dbReference type="InterPro" id="IPR001633">
    <property type="entry name" value="EAL_dom"/>
</dbReference>
<protein>
    <submittedName>
        <fullName evidence="3">EAL domain-containing protein</fullName>
    </submittedName>
</protein>
<proteinExistence type="predicted"/>
<evidence type="ECO:0000313" key="3">
    <source>
        <dbReference type="EMBL" id="MEN2789275.1"/>
    </source>
</evidence>
<dbReference type="SMART" id="SM00065">
    <property type="entry name" value="GAF"/>
    <property type="match status" value="1"/>
</dbReference>
<dbReference type="InterPro" id="IPR029787">
    <property type="entry name" value="Nucleotide_cyclase"/>
</dbReference>
<dbReference type="InterPro" id="IPR052155">
    <property type="entry name" value="Biofilm_reg_signaling"/>
</dbReference>
<gene>
    <name evidence="3" type="ORF">ABC974_06530</name>
</gene>
<dbReference type="Gene3D" id="3.30.70.270">
    <property type="match status" value="1"/>
</dbReference>
<reference evidence="3 4" key="1">
    <citation type="submission" date="2024-05" db="EMBL/GenBank/DDBJ databases">
        <authorList>
            <person name="Liu Q."/>
            <person name="Xin Y.-H."/>
        </authorList>
    </citation>
    <scope>NUCLEOTIDE SEQUENCE [LARGE SCALE GENOMIC DNA]</scope>
    <source>
        <strain evidence="3 4">CGMCC 1.10181</strain>
    </source>
</reference>
<dbReference type="PANTHER" id="PTHR44757">
    <property type="entry name" value="DIGUANYLATE CYCLASE DGCP"/>
    <property type="match status" value="1"/>
</dbReference>
<dbReference type="InterPro" id="IPR003018">
    <property type="entry name" value="GAF"/>
</dbReference>
<dbReference type="CDD" id="cd01948">
    <property type="entry name" value="EAL"/>
    <property type="match status" value="1"/>
</dbReference>
<dbReference type="CDD" id="cd01949">
    <property type="entry name" value="GGDEF"/>
    <property type="match status" value="1"/>
</dbReference>
<dbReference type="Pfam" id="PF00990">
    <property type="entry name" value="GGDEF"/>
    <property type="match status" value="1"/>
</dbReference>
<sequence>MLRLQNIILEMVAKGEGLKRTTDRLCVEVERMVPDIICSVLTVDHAGLLHPLSGPSLPESYSAALDGLAIGPNTGSCGTAAYLQAPVSVTDIEHDPLWANYKQLALPLGFKACWSSPICGSQGRVLGTFAFYYRRHRGPSEIEEKIVGTCLHLCAIALERHERVLERDRLANVDGLTGLSNRACFSAALGALTCAEPGAWALLVADLDNLKMVNDTFGHHAGDILLEEVASRIAAACEPDKAYRLGGDEFAVIVQAPEALRDLDAAAARILERLIEPVQCDGHLVHPQATIGGAILSHADHGADSVRQNADFALYHAKETGRGGFVRYWPGIGTAITHRLSAIRDVGIALRESRLDAYYQPVVRLDTREIIGLEALCRLTTESGEIVSAAEFSDATSDMLVASGMTELMLSRVASDIRAWLDMGIPIQHVSINLSAADFQRGGLDAQLIRAFQRENVSLEHLIVEITEDVYLGRGALVATREIKAIRRKGLRVALDDFGTGFASLTHLLTVPADVIKIDKSFIGRLTPEDASSAIVEGLFLIARKLGIHVIAEGIETESQLSQLRDFGCLFGQGYLFSRPVDRHATTDLLLRLAQKPAKSIAPPGAGPRILAVKGSYPQREFPWAAAAR</sequence>
<comment type="caution">
    <text evidence="3">The sequence shown here is derived from an EMBL/GenBank/DDBJ whole genome shotgun (WGS) entry which is preliminary data.</text>
</comment>